<reference evidence="2 3" key="1">
    <citation type="submission" date="2018-01" db="EMBL/GenBank/DDBJ databases">
        <title>Whole genome sequencing of Histamine producing bacteria.</title>
        <authorList>
            <person name="Butler K."/>
        </authorList>
    </citation>
    <scope>NUCLEOTIDE SEQUENCE [LARGE SCALE GENOMIC DNA]</scope>
    <source>
        <strain evidence="2 3">DSM 24669</strain>
    </source>
</reference>
<dbReference type="Pfam" id="PF01841">
    <property type="entry name" value="Transglut_core"/>
    <property type="match status" value="1"/>
</dbReference>
<keyword evidence="2" id="KW-0378">Hydrolase</keyword>
<evidence type="ECO:0000313" key="3">
    <source>
        <dbReference type="Proteomes" id="UP000240481"/>
    </source>
</evidence>
<dbReference type="Proteomes" id="UP000240481">
    <property type="component" value="Unassembled WGS sequence"/>
</dbReference>
<dbReference type="OrthoDB" id="4697328at2"/>
<dbReference type="GO" id="GO:0008233">
    <property type="term" value="F:peptidase activity"/>
    <property type="evidence" value="ECO:0007669"/>
    <property type="project" value="UniProtKB-KW"/>
</dbReference>
<evidence type="ECO:0000313" key="2">
    <source>
        <dbReference type="EMBL" id="PSW25969.1"/>
    </source>
</evidence>
<protein>
    <submittedName>
        <fullName evidence="2">Cysteine protease</fullName>
    </submittedName>
</protein>
<keyword evidence="2" id="KW-0645">Protease</keyword>
<organism evidence="2 3">
    <name type="scientific">Photobacterium swingsii</name>
    <dbReference type="NCBI Taxonomy" id="680026"/>
    <lineage>
        <taxon>Bacteria</taxon>
        <taxon>Pseudomonadati</taxon>
        <taxon>Pseudomonadota</taxon>
        <taxon>Gammaproteobacteria</taxon>
        <taxon>Vibrionales</taxon>
        <taxon>Vibrionaceae</taxon>
        <taxon>Photobacterium</taxon>
    </lineage>
</organism>
<dbReference type="EMBL" id="PYLZ01000002">
    <property type="protein sequence ID" value="PSW25969.1"/>
    <property type="molecule type" value="Genomic_DNA"/>
</dbReference>
<dbReference type="PANTHER" id="PTHR33490:SF3">
    <property type="entry name" value="CONSERVED INTEGRAL MEMBRANE PROTEIN"/>
    <property type="match status" value="1"/>
</dbReference>
<dbReference type="GO" id="GO:0006508">
    <property type="term" value="P:proteolysis"/>
    <property type="evidence" value="ECO:0007669"/>
    <property type="project" value="UniProtKB-KW"/>
</dbReference>
<dbReference type="SUPFAM" id="SSF54001">
    <property type="entry name" value="Cysteine proteinases"/>
    <property type="match status" value="1"/>
</dbReference>
<dbReference type="Gene3D" id="3.10.620.30">
    <property type="match status" value="1"/>
</dbReference>
<dbReference type="InterPro" id="IPR002931">
    <property type="entry name" value="Transglutaminase-like"/>
</dbReference>
<comment type="caution">
    <text evidence="2">The sequence shown here is derived from an EMBL/GenBank/DDBJ whole genome shotgun (WGS) entry which is preliminary data.</text>
</comment>
<evidence type="ECO:0000259" key="1">
    <source>
        <dbReference type="Pfam" id="PF01841"/>
    </source>
</evidence>
<gene>
    <name evidence="2" type="ORF">C9I94_05245</name>
</gene>
<feature type="domain" description="Transglutaminase-like" evidence="1">
    <location>
        <begin position="20"/>
        <end position="134"/>
    </location>
</feature>
<dbReference type="AlphaFoldDB" id="A0A2T3PAH1"/>
<dbReference type="PANTHER" id="PTHR33490">
    <property type="entry name" value="BLR5614 PROTEIN-RELATED"/>
    <property type="match status" value="1"/>
</dbReference>
<accession>A0A2T3PAH1</accession>
<proteinExistence type="predicted"/>
<name>A0A2T3PAH1_9GAMM</name>
<dbReference type="RefSeq" id="WP_107302500.1">
    <property type="nucleotide sequence ID" value="NZ_AP024852.1"/>
</dbReference>
<sequence length="224" mass="25457">MEAYLQATPYFDYQNPLIEQLSRQVSGANDREKAVSIYYLVRDGIKYNPYTLKDGLGSLKASYCLEHHQAFCIPKSALMVALCRKHEIPARIGLADVINHLSSPKLIEWLRTDYFAMHGYADVYIEGKWIKATPVFDQDLCTKFGVHPLDFDGKSDAILQANTADGKKHMEYVKQHGTFDDMPIALILQTVEAVYPHLLQDFATAFTQPSHDKQTASEWNPKQD</sequence>
<keyword evidence="3" id="KW-1185">Reference proteome</keyword>
<dbReference type="InterPro" id="IPR038765">
    <property type="entry name" value="Papain-like_cys_pep_sf"/>
</dbReference>